<dbReference type="InterPro" id="IPR003599">
    <property type="entry name" value="Ig_sub"/>
</dbReference>
<comment type="subcellular location">
    <subcellularLocation>
        <location evidence="1">Membrane</location>
        <topology evidence="1">Single-pass type I membrane protein</topology>
    </subcellularLocation>
</comment>
<dbReference type="InterPro" id="IPR007110">
    <property type="entry name" value="Ig-like_dom"/>
</dbReference>
<dbReference type="PROSITE" id="PS50835">
    <property type="entry name" value="IG_LIKE"/>
    <property type="match status" value="1"/>
</dbReference>
<dbReference type="InterPro" id="IPR013783">
    <property type="entry name" value="Ig-like_fold"/>
</dbReference>
<protein>
    <recommendedName>
        <fullName evidence="6">Ig-like domain-containing protein</fullName>
    </recommendedName>
</protein>
<keyword evidence="2" id="KW-0472">Membrane</keyword>
<name>A0ABQ8T296_PERAM</name>
<dbReference type="InterPro" id="IPR036179">
    <property type="entry name" value="Ig-like_dom_sf"/>
</dbReference>
<evidence type="ECO:0000256" key="1">
    <source>
        <dbReference type="ARBA" id="ARBA00004479"/>
    </source>
</evidence>
<gene>
    <name evidence="7" type="ORF">ANN_08502</name>
</gene>
<keyword evidence="5" id="KW-0393">Immunoglobulin domain</keyword>
<comment type="caution">
    <text evidence="7">The sequence shown here is derived from an EMBL/GenBank/DDBJ whole genome shotgun (WGS) entry which is preliminary data.</text>
</comment>
<organism evidence="7 8">
    <name type="scientific">Periplaneta americana</name>
    <name type="common">American cockroach</name>
    <name type="synonym">Blatta americana</name>
    <dbReference type="NCBI Taxonomy" id="6978"/>
    <lineage>
        <taxon>Eukaryota</taxon>
        <taxon>Metazoa</taxon>
        <taxon>Ecdysozoa</taxon>
        <taxon>Arthropoda</taxon>
        <taxon>Hexapoda</taxon>
        <taxon>Insecta</taxon>
        <taxon>Pterygota</taxon>
        <taxon>Neoptera</taxon>
        <taxon>Polyneoptera</taxon>
        <taxon>Dictyoptera</taxon>
        <taxon>Blattodea</taxon>
        <taxon>Blattoidea</taxon>
        <taxon>Blattidae</taxon>
        <taxon>Blattinae</taxon>
        <taxon>Periplaneta</taxon>
    </lineage>
</organism>
<evidence type="ECO:0000259" key="6">
    <source>
        <dbReference type="PROSITE" id="PS50835"/>
    </source>
</evidence>
<dbReference type="EMBL" id="JAJSOF020000017">
    <property type="protein sequence ID" value="KAJ4440363.1"/>
    <property type="molecule type" value="Genomic_DNA"/>
</dbReference>
<dbReference type="PANTHER" id="PTHR11640">
    <property type="entry name" value="NEPHRIN"/>
    <property type="match status" value="1"/>
</dbReference>
<evidence type="ECO:0000313" key="8">
    <source>
        <dbReference type="Proteomes" id="UP001148838"/>
    </source>
</evidence>
<dbReference type="SUPFAM" id="SSF48726">
    <property type="entry name" value="Immunoglobulin"/>
    <property type="match status" value="1"/>
</dbReference>
<dbReference type="SMART" id="SM00409">
    <property type="entry name" value="IG"/>
    <property type="match status" value="1"/>
</dbReference>
<feature type="domain" description="Ig-like" evidence="6">
    <location>
        <begin position="182"/>
        <end position="288"/>
    </location>
</feature>
<evidence type="ECO:0000256" key="4">
    <source>
        <dbReference type="ARBA" id="ARBA00023180"/>
    </source>
</evidence>
<dbReference type="InterPro" id="IPR051275">
    <property type="entry name" value="Cell_adhesion_signaling"/>
</dbReference>
<dbReference type="InterPro" id="IPR013106">
    <property type="entry name" value="Ig_V-set"/>
</dbReference>
<sequence>MQIMDAVLPICNSPLSLRIKADSKKREECESQPITCDRKYDNFTAVTKGRNAAIQTERFGGRDSVCMKWDRESLQALIIVDRHSVVTGVSKTAITRERLYQRRRMCRNFVPQEFFYMPVNLLISSTRQLIITRKLISCVVGLAGTVGLSVGQMMHSTHINKVPHDKQPAYVGEFQLERHLLPSKTYHTGSLVTEEAKDTREGEDVTLECRFSPLSAGQDHPTFYWSRTNKQNKDSVAVHATPLDPNYRVDYRPEQGRYDLLIANASYDRDNGKFECRVKASGSGRNIHFQAFALTVLTPPGPPQISPGVNPTSTEGKTMELTCSSSGGSPDPVIKLPELSFLKDKITDGTTQYEDRYFVILFCATECIN</sequence>
<dbReference type="Proteomes" id="UP001148838">
    <property type="component" value="Unassembled WGS sequence"/>
</dbReference>
<reference evidence="7 8" key="1">
    <citation type="journal article" date="2022" name="Allergy">
        <title>Genome assembly and annotation of Periplaneta americana reveal a comprehensive cockroach allergen profile.</title>
        <authorList>
            <person name="Wang L."/>
            <person name="Xiong Q."/>
            <person name="Saelim N."/>
            <person name="Wang L."/>
            <person name="Nong W."/>
            <person name="Wan A.T."/>
            <person name="Shi M."/>
            <person name="Liu X."/>
            <person name="Cao Q."/>
            <person name="Hui J.H.L."/>
            <person name="Sookrung N."/>
            <person name="Leung T.F."/>
            <person name="Tungtrongchitr A."/>
            <person name="Tsui S.K.W."/>
        </authorList>
    </citation>
    <scope>NUCLEOTIDE SEQUENCE [LARGE SCALE GENOMIC DNA]</scope>
    <source>
        <strain evidence="7">PWHHKU_190912</strain>
    </source>
</reference>
<proteinExistence type="predicted"/>
<keyword evidence="3" id="KW-1015">Disulfide bond</keyword>
<evidence type="ECO:0000256" key="3">
    <source>
        <dbReference type="ARBA" id="ARBA00023157"/>
    </source>
</evidence>
<evidence type="ECO:0000256" key="5">
    <source>
        <dbReference type="ARBA" id="ARBA00023319"/>
    </source>
</evidence>
<keyword evidence="4" id="KW-0325">Glycoprotein</keyword>
<dbReference type="PANTHER" id="PTHR11640:SF134">
    <property type="entry name" value="ECHINOID, ISOFORM A-RELATED"/>
    <property type="match status" value="1"/>
</dbReference>
<keyword evidence="8" id="KW-1185">Reference proteome</keyword>
<dbReference type="Pfam" id="PF07686">
    <property type="entry name" value="V-set"/>
    <property type="match status" value="1"/>
</dbReference>
<evidence type="ECO:0000256" key="2">
    <source>
        <dbReference type="ARBA" id="ARBA00023136"/>
    </source>
</evidence>
<dbReference type="Gene3D" id="2.60.40.10">
    <property type="entry name" value="Immunoglobulins"/>
    <property type="match status" value="1"/>
</dbReference>
<accession>A0ABQ8T296</accession>
<evidence type="ECO:0000313" key="7">
    <source>
        <dbReference type="EMBL" id="KAJ4440363.1"/>
    </source>
</evidence>